<keyword evidence="4" id="KW-1185">Reference proteome</keyword>
<reference evidence="3 4" key="2">
    <citation type="submission" date="2024-07" db="EMBL/GenBank/DDBJ databases">
        <authorList>
            <person name="Akdeniz Z."/>
        </authorList>
    </citation>
    <scope>NUCLEOTIDE SEQUENCE [LARGE SCALE GENOMIC DNA]</scope>
</reference>
<comment type="caution">
    <text evidence="2">The sequence shown here is derived from an EMBL/GenBank/DDBJ whole genome shotgun (WGS) entry which is preliminary data.</text>
</comment>
<evidence type="ECO:0000313" key="3">
    <source>
        <dbReference type="EMBL" id="CAL6034591.1"/>
    </source>
</evidence>
<gene>
    <name evidence="3" type="ORF">HINF_LOCUS35528</name>
    <name evidence="2" type="ORF">HINF_LOCUS65868</name>
</gene>
<proteinExistence type="predicted"/>
<keyword evidence="1" id="KW-0472">Membrane</keyword>
<feature type="transmembrane region" description="Helical" evidence="1">
    <location>
        <begin position="46"/>
        <end position="66"/>
    </location>
</feature>
<reference evidence="2" key="1">
    <citation type="submission" date="2023-06" db="EMBL/GenBank/DDBJ databases">
        <authorList>
            <person name="Kurt Z."/>
        </authorList>
    </citation>
    <scope>NUCLEOTIDE SEQUENCE</scope>
</reference>
<accession>A0AA86VU03</accession>
<evidence type="ECO:0000313" key="2">
    <source>
        <dbReference type="EMBL" id="CAI9978223.1"/>
    </source>
</evidence>
<feature type="transmembrane region" description="Helical" evidence="1">
    <location>
        <begin position="20"/>
        <end position="39"/>
    </location>
</feature>
<keyword evidence="1" id="KW-0812">Transmembrane</keyword>
<protein>
    <submittedName>
        <fullName evidence="3">Hypothetical_protein</fullName>
    </submittedName>
</protein>
<dbReference type="Proteomes" id="UP001642409">
    <property type="component" value="Unassembled WGS sequence"/>
</dbReference>
<dbReference type="AlphaFoldDB" id="A0AA86VU03"/>
<evidence type="ECO:0000256" key="1">
    <source>
        <dbReference type="SAM" id="Phobius"/>
    </source>
</evidence>
<dbReference type="EMBL" id="CAXDID020000128">
    <property type="protein sequence ID" value="CAL6034591.1"/>
    <property type="molecule type" value="Genomic_DNA"/>
</dbReference>
<organism evidence="2">
    <name type="scientific">Hexamita inflata</name>
    <dbReference type="NCBI Taxonomy" id="28002"/>
    <lineage>
        <taxon>Eukaryota</taxon>
        <taxon>Metamonada</taxon>
        <taxon>Diplomonadida</taxon>
        <taxon>Hexamitidae</taxon>
        <taxon>Hexamitinae</taxon>
        <taxon>Hexamita</taxon>
    </lineage>
</organism>
<evidence type="ECO:0000313" key="4">
    <source>
        <dbReference type="Proteomes" id="UP001642409"/>
    </source>
</evidence>
<name>A0AA86VU03_9EUKA</name>
<keyword evidence="1" id="KW-1133">Transmembrane helix</keyword>
<dbReference type="EMBL" id="CATOUU010001183">
    <property type="protein sequence ID" value="CAI9978223.1"/>
    <property type="molecule type" value="Genomic_DNA"/>
</dbReference>
<sequence length="116" mass="13841">MLQIPLFDDLPWKRIMLEGPLMLKFSIFLFFQTMNYNILRNQCNCLHYFSVAFNSGWHGYFNLFIFWSKNKMTVSIFQYSMLFHTILMMNTTQMSFKGPLTGGTIRMGFEKCRLSM</sequence>